<dbReference type="GO" id="GO:0051082">
    <property type="term" value="F:unfolded protein binding"/>
    <property type="evidence" value="ECO:0007669"/>
    <property type="project" value="TreeGrafter"/>
</dbReference>
<evidence type="ECO:0000256" key="1">
    <source>
        <dbReference type="PROSITE-ProRule" id="PRU00285"/>
    </source>
</evidence>
<comment type="caution">
    <text evidence="4">The sequence shown here is derived from an EMBL/GenBank/DDBJ whole genome shotgun (WGS) entry which is preliminary data.</text>
</comment>
<name>A0AAV5U7I0_9BILA</name>
<dbReference type="GO" id="GO:0005634">
    <property type="term" value="C:nucleus"/>
    <property type="evidence" value="ECO:0007669"/>
    <property type="project" value="TreeGrafter"/>
</dbReference>
<dbReference type="GO" id="GO:0036498">
    <property type="term" value="P:IRE1-mediated unfolded protein response"/>
    <property type="evidence" value="ECO:0007669"/>
    <property type="project" value="TreeGrafter"/>
</dbReference>
<feature type="domain" description="SHSP" evidence="3">
    <location>
        <begin position="70"/>
        <end position="173"/>
    </location>
</feature>
<accession>A0AAV5U7I0</accession>
<dbReference type="InterPro" id="IPR001436">
    <property type="entry name" value="Alpha-crystallin/sHSP_animal"/>
</dbReference>
<dbReference type="GO" id="GO:0042026">
    <property type="term" value="P:protein refolding"/>
    <property type="evidence" value="ECO:0007669"/>
    <property type="project" value="TreeGrafter"/>
</dbReference>
<gene>
    <name evidence="4" type="ORF">PENTCL1PPCAC_24896</name>
</gene>
<dbReference type="AlphaFoldDB" id="A0AAV5U7I0"/>
<evidence type="ECO:0000259" key="3">
    <source>
        <dbReference type="PROSITE" id="PS01031"/>
    </source>
</evidence>
<dbReference type="InterPro" id="IPR002068">
    <property type="entry name" value="A-crystallin/Hsp20_dom"/>
</dbReference>
<dbReference type="EMBL" id="BTSX01000006">
    <property type="protein sequence ID" value="GMT02722.1"/>
    <property type="molecule type" value="Genomic_DNA"/>
</dbReference>
<sequence>LSLSLSHEMCTAVNNALPIDRHSTSVSLFFAMALLEYSPFVLPVLRQFGQVVNSDIYPHGIPFPYKRNCCNSLDFGSALGEVESTPEKFTVTVDVFHFKPEDIKVSVKGNNLTIEGNHRERIDHDGTIQRSFISKYSIPEDVDLDSVHCSISHKGLLKLEAHKITKPIPLPDH</sequence>
<dbReference type="Pfam" id="PF00011">
    <property type="entry name" value="HSP20"/>
    <property type="match status" value="1"/>
</dbReference>
<dbReference type="CDD" id="cd06526">
    <property type="entry name" value="metazoan_ACD"/>
    <property type="match status" value="1"/>
</dbReference>
<keyword evidence="5" id="KW-1185">Reference proteome</keyword>
<reference evidence="4" key="1">
    <citation type="submission" date="2023-10" db="EMBL/GenBank/DDBJ databases">
        <title>Genome assembly of Pristionchus species.</title>
        <authorList>
            <person name="Yoshida K."/>
            <person name="Sommer R.J."/>
        </authorList>
    </citation>
    <scope>NUCLEOTIDE SEQUENCE</scope>
    <source>
        <strain evidence="4">RS0144</strain>
    </source>
</reference>
<proteinExistence type="inferred from homology"/>
<organism evidence="4 5">
    <name type="scientific">Pristionchus entomophagus</name>
    <dbReference type="NCBI Taxonomy" id="358040"/>
    <lineage>
        <taxon>Eukaryota</taxon>
        <taxon>Metazoa</taxon>
        <taxon>Ecdysozoa</taxon>
        <taxon>Nematoda</taxon>
        <taxon>Chromadorea</taxon>
        <taxon>Rhabditida</taxon>
        <taxon>Rhabditina</taxon>
        <taxon>Diplogasteromorpha</taxon>
        <taxon>Diplogasteroidea</taxon>
        <taxon>Neodiplogasteridae</taxon>
        <taxon>Pristionchus</taxon>
    </lineage>
</organism>
<evidence type="ECO:0000313" key="4">
    <source>
        <dbReference type="EMBL" id="GMT02722.1"/>
    </source>
</evidence>
<evidence type="ECO:0000256" key="2">
    <source>
        <dbReference type="RuleBase" id="RU003616"/>
    </source>
</evidence>
<comment type="similarity">
    <text evidence="1 2">Belongs to the small heat shock protein (HSP20) family.</text>
</comment>
<dbReference type="PANTHER" id="PTHR45640:SF32">
    <property type="entry name" value="STRESS-INDUCED PROTEIN 1"/>
    <property type="match status" value="1"/>
</dbReference>
<dbReference type="Proteomes" id="UP001432027">
    <property type="component" value="Unassembled WGS sequence"/>
</dbReference>
<dbReference type="SUPFAM" id="SSF49764">
    <property type="entry name" value="HSP20-like chaperones"/>
    <property type="match status" value="1"/>
</dbReference>
<dbReference type="PRINTS" id="PR00299">
    <property type="entry name" value="ACRYSTALLIN"/>
</dbReference>
<evidence type="ECO:0000313" key="5">
    <source>
        <dbReference type="Proteomes" id="UP001432027"/>
    </source>
</evidence>
<dbReference type="PANTHER" id="PTHR45640">
    <property type="entry name" value="HEAT SHOCK PROTEIN HSP-12.2-RELATED"/>
    <property type="match status" value="1"/>
</dbReference>
<dbReference type="Gene3D" id="2.60.40.790">
    <property type="match status" value="1"/>
</dbReference>
<protein>
    <recommendedName>
        <fullName evidence="3">SHSP domain-containing protein</fullName>
    </recommendedName>
</protein>
<dbReference type="GO" id="GO:0005737">
    <property type="term" value="C:cytoplasm"/>
    <property type="evidence" value="ECO:0007669"/>
    <property type="project" value="TreeGrafter"/>
</dbReference>
<dbReference type="PROSITE" id="PS01031">
    <property type="entry name" value="SHSP"/>
    <property type="match status" value="1"/>
</dbReference>
<dbReference type="InterPro" id="IPR008978">
    <property type="entry name" value="HSP20-like_chaperone"/>
</dbReference>
<dbReference type="GO" id="GO:0009408">
    <property type="term" value="P:response to heat"/>
    <property type="evidence" value="ECO:0007669"/>
    <property type="project" value="TreeGrafter"/>
</dbReference>
<feature type="non-terminal residue" evidence="4">
    <location>
        <position position="1"/>
    </location>
</feature>